<protein>
    <submittedName>
        <fullName evidence="2">PLC-like phosphodiesterase</fullName>
    </submittedName>
</protein>
<reference evidence="2 3" key="1">
    <citation type="submission" date="2016-07" db="EMBL/GenBank/DDBJ databases">
        <title>Pervasive Adenine N6-methylation of Active Genes in Fungi.</title>
        <authorList>
            <consortium name="DOE Joint Genome Institute"/>
            <person name="Mondo S.J."/>
            <person name="Dannebaum R.O."/>
            <person name="Kuo R.C."/>
            <person name="Labutti K."/>
            <person name="Haridas S."/>
            <person name="Kuo A."/>
            <person name="Salamov A."/>
            <person name="Ahrendt S.R."/>
            <person name="Lipzen A."/>
            <person name="Sullivan W."/>
            <person name="Andreopoulos W.B."/>
            <person name="Clum A."/>
            <person name="Lindquist E."/>
            <person name="Daum C."/>
            <person name="Ramamoorthy G.K."/>
            <person name="Gryganskyi A."/>
            <person name="Culley D."/>
            <person name="Magnuson J.K."/>
            <person name="James T.Y."/>
            <person name="O'Malley M.A."/>
            <person name="Stajich J.E."/>
            <person name="Spatafora J.W."/>
            <person name="Visel A."/>
            <person name="Grigoriev I.V."/>
        </authorList>
    </citation>
    <scope>NUCLEOTIDE SEQUENCE [LARGE SCALE GENOMIC DNA]</scope>
    <source>
        <strain evidence="2 3">NRRL 2496</strain>
    </source>
</reference>
<dbReference type="PROSITE" id="PS51704">
    <property type="entry name" value="GP_PDE"/>
    <property type="match status" value="1"/>
</dbReference>
<sequence length="293" mass="33111">MTVEDDKKTAVIVPDVVAHRGYSGKYPENTLISFEKAVEANTTALEGDIRLTKDGEVIMMHDNSLDRTTAGQGKIGEVNWHGYIDGLRTKVGDQPIPQFRDVLNLLLRIHESKPDLYMMVDIKFDNPVEILDAVHKLLESEYADKLPILKNQLMIGIWHVDFLPTTQKLFGDFRKVFIGLSLAAARKHFLHAVDMMSMPFAALAGSDGQDFIQEAHSAGKKVATWTINDVNMMHTALVWQVDAIVGDHVEVMLQHCHENPTPDASYMDSYRNRIYYHLLKKAMHYGSRGYIGM</sequence>
<dbReference type="GO" id="GO:0008081">
    <property type="term" value="F:phosphoric diester hydrolase activity"/>
    <property type="evidence" value="ECO:0007669"/>
    <property type="project" value="InterPro"/>
</dbReference>
<dbReference type="EMBL" id="MCGN01000001">
    <property type="protein sequence ID" value="ORZ03333.1"/>
    <property type="molecule type" value="Genomic_DNA"/>
</dbReference>
<dbReference type="Pfam" id="PF03009">
    <property type="entry name" value="GDPD"/>
    <property type="match status" value="1"/>
</dbReference>
<dbReference type="InterPro" id="IPR030395">
    <property type="entry name" value="GP_PDE_dom"/>
</dbReference>
<keyword evidence="3" id="KW-1185">Reference proteome</keyword>
<accession>A0A1X2HUV8</accession>
<dbReference type="SUPFAM" id="SSF51695">
    <property type="entry name" value="PLC-like phosphodiesterases"/>
    <property type="match status" value="1"/>
</dbReference>
<dbReference type="AlphaFoldDB" id="A0A1X2HUV8"/>
<dbReference type="PANTHER" id="PTHR43805:SF1">
    <property type="entry name" value="GP-PDE DOMAIN-CONTAINING PROTEIN"/>
    <property type="match status" value="1"/>
</dbReference>
<dbReference type="InParanoid" id="A0A1X2HUV8"/>
<dbReference type="Proteomes" id="UP000242180">
    <property type="component" value="Unassembled WGS sequence"/>
</dbReference>
<dbReference type="InterPro" id="IPR017946">
    <property type="entry name" value="PLC-like_Pdiesterase_TIM-brl"/>
</dbReference>
<name>A0A1X2HUV8_SYNRA</name>
<dbReference type="STRING" id="13706.A0A1X2HUV8"/>
<evidence type="ECO:0000313" key="3">
    <source>
        <dbReference type="Proteomes" id="UP000242180"/>
    </source>
</evidence>
<evidence type="ECO:0000259" key="1">
    <source>
        <dbReference type="PROSITE" id="PS51704"/>
    </source>
</evidence>
<dbReference type="PANTHER" id="PTHR43805">
    <property type="entry name" value="GLYCEROPHOSPHORYL DIESTER PHOSPHODIESTERASE"/>
    <property type="match status" value="1"/>
</dbReference>
<proteinExistence type="predicted"/>
<organism evidence="2 3">
    <name type="scientific">Syncephalastrum racemosum</name>
    <name type="common">Filamentous fungus</name>
    <dbReference type="NCBI Taxonomy" id="13706"/>
    <lineage>
        <taxon>Eukaryota</taxon>
        <taxon>Fungi</taxon>
        <taxon>Fungi incertae sedis</taxon>
        <taxon>Mucoromycota</taxon>
        <taxon>Mucoromycotina</taxon>
        <taxon>Mucoromycetes</taxon>
        <taxon>Mucorales</taxon>
        <taxon>Syncephalastraceae</taxon>
        <taxon>Syncephalastrum</taxon>
    </lineage>
</organism>
<dbReference type="Gene3D" id="3.20.20.190">
    <property type="entry name" value="Phosphatidylinositol (PI) phosphodiesterase"/>
    <property type="match status" value="1"/>
</dbReference>
<feature type="domain" description="GP-PDE" evidence="1">
    <location>
        <begin position="14"/>
        <end position="256"/>
    </location>
</feature>
<gene>
    <name evidence="2" type="ORF">BCR43DRAFT_528960</name>
</gene>
<dbReference type="OMA" id="RALPECW"/>
<dbReference type="GO" id="GO:0006629">
    <property type="term" value="P:lipid metabolic process"/>
    <property type="evidence" value="ECO:0007669"/>
    <property type="project" value="InterPro"/>
</dbReference>
<comment type="caution">
    <text evidence="2">The sequence shown here is derived from an EMBL/GenBank/DDBJ whole genome shotgun (WGS) entry which is preliminary data.</text>
</comment>
<dbReference type="OrthoDB" id="1470350at2759"/>
<dbReference type="FunCoup" id="A0A1X2HUV8">
    <property type="interactions" value="113"/>
</dbReference>
<evidence type="ECO:0000313" key="2">
    <source>
        <dbReference type="EMBL" id="ORZ03333.1"/>
    </source>
</evidence>